<dbReference type="PANTHER" id="PTHR35024:SF4">
    <property type="entry name" value="POLYMER-FORMING CYTOSKELETAL PROTEIN"/>
    <property type="match status" value="1"/>
</dbReference>
<dbReference type="EMBL" id="JAEIJD010000001">
    <property type="protein sequence ID" value="MBI6628483.1"/>
    <property type="molecule type" value="Genomic_DNA"/>
</dbReference>
<keyword evidence="4" id="KW-1185">Reference proteome</keyword>
<dbReference type="InterPro" id="IPR007607">
    <property type="entry name" value="BacA/B"/>
</dbReference>
<feature type="region of interest" description="Disordered" evidence="2">
    <location>
        <begin position="1"/>
        <end position="26"/>
    </location>
</feature>
<dbReference type="PANTHER" id="PTHR35024">
    <property type="entry name" value="HYPOTHETICAL CYTOSOLIC PROTEIN"/>
    <property type="match status" value="1"/>
</dbReference>
<proteinExistence type="inferred from homology"/>
<reference evidence="3" key="1">
    <citation type="submission" date="2020-12" db="EMBL/GenBank/DDBJ databases">
        <title>Pontibaca salina gen. nov., sp. nov., isolated from marine sediment.</title>
        <authorList>
            <person name="Bo J."/>
            <person name="Wang S."/>
            <person name="Song X."/>
            <person name="Du Z."/>
        </authorList>
    </citation>
    <scope>NUCLEOTIDE SEQUENCE</scope>
    <source>
        <strain evidence="3">S1109L</strain>
    </source>
</reference>
<evidence type="ECO:0000256" key="2">
    <source>
        <dbReference type="SAM" id="MobiDB-lite"/>
    </source>
</evidence>
<accession>A0A934LZB0</accession>
<evidence type="ECO:0000256" key="1">
    <source>
        <dbReference type="ARBA" id="ARBA00044755"/>
    </source>
</evidence>
<comment type="similarity">
    <text evidence="1">Belongs to the bactofilin family.</text>
</comment>
<sequence>MNGRDTMALTAPYPSNDEHDATGDRSVLSRHSKITGDLEFPGRVEILGRIDGKVIADTVVIGEPGEIDGGISAKSIAIKGRVNGEISGDSVTLHTGAKVNGTVSYQHLVIETGAEVEAQIAMRRK</sequence>
<evidence type="ECO:0000313" key="3">
    <source>
        <dbReference type="EMBL" id="MBI6628483.1"/>
    </source>
</evidence>
<protein>
    <submittedName>
        <fullName evidence="3">Polymer-forming cytoskeletal protein</fullName>
    </submittedName>
</protein>
<dbReference type="RefSeq" id="WP_198684499.1">
    <property type="nucleotide sequence ID" value="NZ_JAEIJD010000001.1"/>
</dbReference>
<dbReference type="AlphaFoldDB" id="A0A934LZB0"/>
<name>A0A934LZB0_9RHOB</name>
<gene>
    <name evidence="3" type="ORF">JAO82_01200</name>
</gene>
<evidence type="ECO:0000313" key="4">
    <source>
        <dbReference type="Proteomes" id="UP000613255"/>
    </source>
</evidence>
<organism evidence="3 4">
    <name type="scientific">Pontibaca salina</name>
    <dbReference type="NCBI Taxonomy" id="2795731"/>
    <lineage>
        <taxon>Bacteria</taxon>
        <taxon>Pseudomonadati</taxon>
        <taxon>Pseudomonadota</taxon>
        <taxon>Alphaproteobacteria</taxon>
        <taxon>Rhodobacterales</taxon>
        <taxon>Roseobacteraceae</taxon>
        <taxon>Pontibaca</taxon>
    </lineage>
</organism>
<dbReference type="Proteomes" id="UP000613255">
    <property type="component" value="Unassembled WGS sequence"/>
</dbReference>
<comment type="caution">
    <text evidence="3">The sequence shown here is derived from an EMBL/GenBank/DDBJ whole genome shotgun (WGS) entry which is preliminary data.</text>
</comment>
<dbReference type="Pfam" id="PF04519">
    <property type="entry name" value="Bactofilin"/>
    <property type="match status" value="1"/>
</dbReference>